<keyword evidence="1" id="KW-1133">Transmembrane helix</keyword>
<evidence type="ECO:0000313" key="2">
    <source>
        <dbReference type="EMBL" id="KOB79140.1"/>
    </source>
</evidence>
<protein>
    <submittedName>
        <fullName evidence="2">Uncharacterized protein</fullName>
    </submittedName>
</protein>
<evidence type="ECO:0000256" key="1">
    <source>
        <dbReference type="SAM" id="Phobius"/>
    </source>
</evidence>
<organism evidence="2 3">
    <name type="scientific">Operophtera brumata</name>
    <name type="common">Winter moth</name>
    <name type="synonym">Phalaena brumata</name>
    <dbReference type="NCBI Taxonomy" id="104452"/>
    <lineage>
        <taxon>Eukaryota</taxon>
        <taxon>Metazoa</taxon>
        <taxon>Ecdysozoa</taxon>
        <taxon>Arthropoda</taxon>
        <taxon>Hexapoda</taxon>
        <taxon>Insecta</taxon>
        <taxon>Pterygota</taxon>
        <taxon>Neoptera</taxon>
        <taxon>Endopterygota</taxon>
        <taxon>Lepidoptera</taxon>
        <taxon>Glossata</taxon>
        <taxon>Ditrysia</taxon>
        <taxon>Geometroidea</taxon>
        <taxon>Geometridae</taxon>
        <taxon>Larentiinae</taxon>
        <taxon>Operophtera</taxon>
    </lineage>
</organism>
<dbReference type="Proteomes" id="UP000037510">
    <property type="component" value="Unassembled WGS sequence"/>
</dbReference>
<comment type="caution">
    <text evidence="2">The sequence shown here is derived from an EMBL/GenBank/DDBJ whole genome shotgun (WGS) entry which is preliminary data.</text>
</comment>
<gene>
    <name evidence="2" type="ORF">OBRU01_00994</name>
</gene>
<keyword evidence="1" id="KW-0812">Transmembrane</keyword>
<name>A0A0L7LUL1_OPEBR</name>
<keyword evidence="3" id="KW-1185">Reference proteome</keyword>
<feature type="transmembrane region" description="Helical" evidence="1">
    <location>
        <begin position="77"/>
        <end position="98"/>
    </location>
</feature>
<dbReference type="EMBL" id="JTDY01000054">
    <property type="protein sequence ID" value="KOB79140.1"/>
    <property type="molecule type" value="Genomic_DNA"/>
</dbReference>
<evidence type="ECO:0000313" key="3">
    <source>
        <dbReference type="Proteomes" id="UP000037510"/>
    </source>
</evidence>
<keyword evidence="1" id="KW-0472">Membrane</keyword>
<proteinExistence type="predicted"/>
<accession>A0A0L7LUL1</accession>
<reference evidence="2 3" key="1">
    <citation type="journal article" date="2015" name="Genome Biol. Evol.">
        <title>The genome of winter moth (Operophtera brumata) provides a genomic perspective on sexual dimorphism and phenology.</title>
        <authorList>
            <person name="Derks M.F."/>
            <person name="Smit S."/>
            <person name="Salis L."/>
            <person name="Schijlen E."/>
            <person name="Bossers A."/>
            <person name="Mateman C."/>
            <person name="Pijl A.S."/>
            <person name="de Ridder D."/>
            <person name="Groenen M.A."/>
            <person name="Visser M.E."/>
            <person name="Megens H.J."/>
        </authorList>
    </citation>
    <scope>NUCLEOTIDE SEQUENCE [LARGE SCALE GENOMIC DNA]</scope>
    <source>
        <strain evidence="2">WM2013NL</strain>
        <tissue evidence="2">Head and thorax</tissue>
    </source>
</reference>
<sequence>MNSSDSESDEYDVCYRRSNSCALLFNPTSLENIILTLSDKFDVRVILSSERARGALLVTTGLTLAGGMLGRHYGGKIGAAVGGAIGGVCGLGFVAVSMRDIWEDIKSKLSELFDIVYDYLAGLGLDDYRKAATFLTNNSEDSQQLAMIIMETASALLGKKILSSITTAY</sequence>
<dbReference type="AlphaFoldDB" id="A0A0L7LUL1"/>